<dbReference type="GO" id="GO:0008233">
    <property type="term" value="F:peptidase activity"/>
    <property type="evidence" value="ECO:0007669"/>
    <property type="project" value="UniProtKB-KW"/>
</dbReference>
<dbReference type="RefSeq" id="WP_015390461.1">
    <property type="nucleotide sequence ID" value="NC_020291.1"/>
</dbReference>
<dbReference type="OrthoDB" id="1983353at2"/>
<accession>M1LMV6</accession>
<sequence>MVIMAPVNSMKSCMAVIESGAGEIYTGADEGLFGTYSFTGRGKFTGNSTRILPEFTELERIVEYAHTKGVKVNFLANIQYLQDISDKHILERHFLDYCGNAIRAGVDSIVLGDLGLLRLVREKYDVELHSSIFFRTINREQIAFFKEYDIKRICLSYHVTLQEIEKMCMSNIMDIEVVGYQGCSMFNGTCSFLHDYGEDKFDPGLFCKGIYQVNSDEPSNIFDVEARCGLCSLRRCKSAGVKAIKIVGREMDYRKMQGIVSLFSKIINNDDISINEILPSWWKYTLCSKNSCKYIGNKYEEFMIGGDYH</sequence>
<proteinExistence type="predicted"/>
<dbReference type="GO" id="GO:0006508">
    <property type="term" value="P:proteolysis"/>
    <property type="evidence" value="ECO:0007669"/>
    <property type="project" value="UniProtKB-KW"/>
</dbReference>
<protein>
    <submittedName>
        <fullName evidence="1">Collagenase-like protease</fullName>
    </submittedName>
</protein>
<dbReference type="Pfam" id="PF01136">
    <property type="entry name" value="Peptidase_U32"/>
    <property type="match status" value="1"/>
</dbReference>
<keyword evidence="1" id="KW-0378">Hydrolase</keyword>
<dbReference type="PANTHER" id="PTHR30217:SF10">
    <property type="entry name" value="23S RRNA 5-HYDROXYCYTIDINE C2501 SYNTHASE"/>
    <property type="match status" value="1"/>
</dbReference>
<reference evidence="1 2" key="1">
    <citation type="submission" date="2013-02" db="EMBL/GenBank/DDBJ databases">
        <title>Genome sequence of Clostridium saccharoperbutylacetonicum N1-4(HMT).</title>
        <authorList>
            <person name="Poehlein A."/>
            <person name="Daniel R."/>
        </authorList>
    </citation>
    <scope>NUCLEOTIDE SEQUENCE [LARGE SCALE GENOMIC DNA]</scope>
    <source>
        <strain evidence="2">N1-4(HMT)</strain>
    </source>
</reference>
<keyword evidence="2" id="KW-1185">Reference proteome</keyword>
<dbReference type="InterPro" id="IPR051454">
    <property type="entry name" value="RNA/ubiquinone_mod_enzymes"/>
</dbReference>
<name>M1LMV6_9CLOT</name>
<dbReference type="InterPro" id="IPR001539">
    <property type="entry name" value="Peptidase_U32"/>
</dbReference>
<gene>
    <name evidence="1" type="ORF">Cspa_c03170</name>
</gene>
<dbReference type="EMBL" id="CP004121">
    <property type="protein sequence ID" value="AGF54135.1"/>
    <property type="molecule type" value="Genomic_DNA"/>
</dbReference>
<evidence type="ECO:0000313" key="1">
    <source>
        <dbReference type="EMBL" id="AGF54135.1"/>
    </source>
</evidence>
<keyword evidence="1" id="KW-0645">Protease</keyword>
<evidence type="ECO:0000313" key="2">
    <source>
        <dbReference type="Proteomes" id="UP000011728"/>
    </source>
</evidence>
<dbReference type="AlphaFoldDB" id="M1LMV6"/>
<organism evidence="1 2">
    <name type="scientific">Clostridium saccharoperbutylacetonicum N1-4(HMT)</name>
    <dbReference type="NCBI Taxonomy" id="931276"/>
    <lineage>
        <taxon>Bacteria</taxon>
        <taxon>Bacillati</taxon>
        <taxon>Bacillota</taxon>
        <taxon>Clostridia</taxon>
        <taxon>Eubacteriales</taxon>
        <taxon>Clostridiaceae</taxon>
        <taxon>Clostridium</taxon>
    </lineage>
</organism>
<dbReference type="KEGG" id="csr:Cspa_c03170"/>
<dbReference type="PATRIC" id="fig|931276.5.peg.298"/>
<dbReference type="STRING" id="36745.CLSAP_03120"/>
<dbReference type="PANTHER" id="PTHR30217">
    <property type="entry name" value="PEPTIDASE U32 FAMILY"/>
    <property type="match status" value="1"/>
</dbReference>
<dbReference type="eggNOG" id="COG0826">
    <property type="taxonomic scope" value="Bacteria"/>
</dbReference>
<dbReference type="Proteomes" id="UP000011728">
    <property type="component" value="Chromosome"/>
</dbReference>
<dbReference type="HOGENOM" id="CLU_072025_0_0_9"/>